<feature type="region of interest" description="Disordered" evidence="1">
    <location>
        <begin position="1"/>
        <end position="27"/>
    </location>
</feature>
<accession>A0ABT6SQK4</accession>
<evidence type="ECO:0000313" key="2">
    <source>
        <dbReference type="EMBL" id="MDI3417635.1"/>
    </source>
</evidence>
<evidence type="ECO:0000256" key="1">
    <source>
        <dbReference type="SAM" id="MobiDB-lite"/>
    </source>
</evidence>
<evidence type="ECO:0008006" key="4">
    <source>
        <dbReference type="Google" id="ProtNLM"/>
    </source>
</evidence>
<organism evidence="2 3">
    <name type="scientific">Streptomyces luteolus</name>
    <dbReference type="NCBI Taxonomy" id="3043615"/>
    <lineage>
        <taxon>Bacteria</taxon>
        <taxon>Bacillati</taxon>
        <taxon>Actinomycetota</taxon>
        <taxon>Actinomycetes</taxon>
        <taxon>Kitasatosporales</taxon>
        <taxon>Streptomycetaceae</taxon>
        <taxon>Streptomyces</taxon>
    </lineage>
</organism>
<sequence length="306" mass="31931">MRSEQPVGRDSPGAVPPGTAALADENDSSVTWSEIGLDTMASMLVVSLGRNSSHSFTGRCQWPRLHPLNERRFPAAPHPLIMVESTRQLARAIERRHLREAAGAALEPVSVSAGLRPQVQPQEAGSATAVEARLLLSDLSTCSYGPTSYRVTAEFAHGGVPFASCTMLLAAGTRPWEFRSDEGGLARLLHPPAAAVGAAADTDVMVARAPQGRLVLLPRDPGHPVLLPGRPDFLPAPAVLEAGRQATLLHAGRTADAVVGLSVDLRGPVPSRGAAIEVDAESGGARFLVTAAGRAVATGSVMLLQP</sequence>
<proteinExistence type="predicted"/>
<evidence type="ECO:0000313" key="3">
    <source>
        <dbReference type="Proteomes" id="UP001237105"/>
    </source>
</evidence>
<comment type="caution">
    <text evidence="2">The sequence shown here is derived from an EMBL/GenBank/DDBJ whole genome shotgun (WGS) entry which is preliminary data.</text>
</comment>
<gene>
    <name evidence="2" type="ORF">QIT00_03490</name>
</gene>
<dbReference type="RefSeq" id="WP_282533562.1">
    <property type="nucleotide sequence ID" value="NZ_JASCIS010000003.1"/>
</dbReference>
<keyword evidence="3" id="KW-1185">Reference proteome</keyword>
<dbReference type="EMBL" id="JASCIS010000003">
    <property type="protein sequence ID" value="MDI3417635.1"/>
    <property type="molecule type" value="Genomic_DNA"/>
</dbReference>
<protein>
    <recommendedName>
        <fullName evidence="4">A-factor biosynthesis hotdog domain-containing protein</fullName>
    </recommendedName>
</protein>
<dbReference type="Proteomes" id="UP001237105">
    <property type="component" value="Unassembled WGS sequence"/>
</dbReference>
<reference evidence="2 3" key="1">
    <citation type="submission" date="2023-05" db="EMBL/GenBank/DDBJ databases">
        <title>Draft genome sequence of Streptomyces sp. B-S-A12 isolated from a cave soil in Thailand.</title>
        <authorList>
            <person name="Chamroensaksri N."/>
            <person name="Muangham S."/>
        </authorList>
    </citation>
    <scope>NUCLEOTIDE SEQUENCE [LARGE SCALE GENOMIC DNA]</scope>
    <source>
        <strain evidence="2 3">B-S-A12</strain>
    </source>
</reference>
<name>A0ABT6SQK4_9ACTN</name>